<dbReference type="CDD" id="cd06267">
    <property type="entry name" value="PBP1_LacI_sugar_binding-like"/>
    <property type="match status" value="1"/>
</dbReference>
<keyword evidence="4" id="KW-0804">Transcription</keyword>
<evidence type="ECO:0000256" key="2">
    <source>
        <dbReference type="ARBA" id="ARBA00023015"/>
    </source>
</evidence>
<comment type="caution">
    <text evidence="6">The sequence shown here is derived from an EMBL/GenBank/DDBJ whole genome shotgun (WGS) entry which is preliminary data.</text>
</comment>
<dbReference type="SUPFAM" id="SSF47413">
    <property type="entry name" value="lambda repressor-like DNA-binding domains"/>
    <property type="match status" value="1"/>
</dbReference>
<accession>A0A1S8N1Y1</accession>
<dbReference type="Pfam" id="PF00356">
    <property type="entry name" value="LacI"/>
    <property type="match status" value="1"/>
</dbReference>
<dbReference type="CDD" id="cd01392">
    <property type="entry name" value="HTH_LacI"/>
    <property type="match status" value="1"/>
</dbReference>
<dbReference type="SMART" id="SM00354">
    <property type="entry name" value="HTH_LACI"/>
    <property type="match status" value="1"/>
</dbReference>
<dbReference type="InterPro" id="IPR046335">
    <property type="entry name" value="LacI/GalR-like_sensor"/>
</dbReference>
<dbReference type="EMBL" id="LZYZ01000006">
    <property type="protein sequence ID" value="OOM10445.1"/>
    <property type="molecule type" value="Genomic_DNA"/>
</dbReference>
<evidence type="ECO:0000256" key="4">
    <source>
        <dbReference type="ARBA" id="ARBA00023163"/>
    </source>
</evidence>
<dbReference type="Gene3D" id="3.40.50.2300">
    <property type="match status" value="2"/>
</dbReference>
<dbReference type="Gene3D" id="1.10.260.40">
    <property type="entry name" value="lambda repressor-like DNA-binding domains"/>
    <property type="match status" value="1"/>
</dbReference>
<keyword evidence="2" id="KW-0805">Transcription regulation</keyword>
<dbReference type="GO" id="GO:0000976">
    <property type="term" value="F:transcription cis-regulatory region binding"/>
    <property type="evidence" value="ECO:0007669"/>
    <property type="project" value="TreeGrafter"/>
</dbReference>
<keyword evidence="3" id="KW-0238">DNA-binding</keyword>
<proteinExistence type="predicted"/>
<protein>
    <submittedName>
        <fullName evidence="6">Putative HTH-type transcriptional repressor ExuR</fullName>
    </submittedName>
</protein>
<organism evidence="6 7">
    <name type="scientific">Clostridium saccharobutylicum</name>
    <dbReference type="NCBI Taxonomy" id="169679"/>
    <lineage>
        <taxon>Bacteria</taxon>
        <taxon>Bacillati</taxon>
        <taxon>Bacillota</taxon>
        <taxon>Clostridia</taxon>
        <taxon>Eubacteriales</taxon>
        <taxon>Clostridiaceae</taxon>
        <taxon>Clostridium</taxon>
    </lineage>
</organism>
<dbReference type="SUPFAM" id="SSF53822">
    <property type="entry name" value="Periplasmic binding protein-like I"/>
    <property type="match status" value="1"/>
</dbReference>
<evidence type="ECO:0000313" key="7">
    <source>
        <dbReference type="Proteomes" id="UP000191154"/>
    </source>
</evidence>
<gene>
    <name evidence="6" type="primary">exuR_2</name>
    <name evidence="6" type="ORF">CLOSAC_30660</name>
</gene>
<evidence type="ECO:0000256" key="1">
    <source>
        <dbReference type="ARBA" id="ARBA00022491"/>
    </source>
</evidence>
<dbReference type="PROSITE" id="PS50932">
    <property type="entry name" value="HTH_LACI_2"/>
    <property type="match status" value="1"/>
</dbReference>
<sequence length="349" mass="39570">MSVTIKDIARVLGISHSTVSRGLNDSPLVAKDTKDKIKKVAEELGFHFNANARSLSTKVIGTIGIICPENYGEFGPGLFYGSLLNELRHTLEKAKLDIIVSFIYNQYTNENNIERLVVTKKIDGLIIVAPDINYIGKDVLDYMEASEVPYVFLHHNHSLPKSNNDDVFYTDNFMGGYWAAKHLIEIGHKNIMTISSYANSKEFNERTRGYLEALNKYGLKKNEEYIFYGQSDINSGYNIINENLKFIKDNNITAIFAQSDLMAIGCMEAFKEHGILVPNDISMVGFDDLDLIMSFKPHLTTIHQPREELAILSCERLIQLINSKEEKKKINIMLKPKLIVRDSTKPLLK</sequence>
<dbReference type="Pfam" id="PF13377">
    <property type="entry name" value="Peripla_BP_3"/>
    <property type="match status" value="1"/>
</dbReference>
<dbReference type="PANTHER" id="PTHR30146">
    <property type="entry name" value="LACI-RELATED TRANSCRIPTIONAL REPRESSOR"/>
    <property type="match status" value="1"/>
</dbReference>
<dbReference type="RefSeq" id="WP_176127627.1">
    <property type="nucleotide sequence ID" value="NZ_LZYZ01000006.1"/>
</dbReference>
<dbReference type="Proteomes" id="UP000191154">
    <property type="component" value="Unassembled WGS sequence"/>
</dbReference>
<dbReference type="InterPro" id="IPR010982">
    <property type="entry name" value="Lambda_DNA-bd_dom_sf"/>
</dbReference>
<evidence type="ECO:0000259" key="5">
    <source>
        <dbReference type="PROSITE" id="PS50932"/>
    </source>
</evidence>
<dbReference type="AlphaFoldDB" id="A0A1S8N1Y1"/>
<feature type="domain" description="HTH lacI-type" evidence="5">
    <location>
        <begin position="3"/>
        <end position="57"/>
    </location>
</feature>
<dbReference type="GO" id="GO:0003700">
    <property type="term" value="F:DNA-binding transcription factor activity"/>
    <property type="evidence" value="ECO:0007669"/>
    <property type="project" value="TreeGrafter"/>
</dbReference>
<name>A0A1S8N1Y1_CLOSA</name>
<keyword evidence="1" id="KW-0678">Repressor</keyword>
<dbReference type="InterPro" id="IPR000843">
    <property type="entry name" value="HTH_LacI"/>
</dbReference>
<dbReference type="PANTHER" id="PTHR30146:SF148">
    <property type="entry name" value="HTH-TYPE TRANSCRIPTIONAL REPRESSOR PURR-RELATED"/>
    <property type="match status" value="1"/>
</dbReference>
<dbReference type="InterPro" id="IPR028082">
    <property type="entry name" value="Peripla_BP_I"/>
</dbReference>
<evidence type="ECO:0000313" key="6">
    <source>
        <dbReference type="EMBL" id="OOM10445.1"/>
    </source>
</evidence>
<reference evidence="6 7" key="1">
    <citation type="submission" date="2016-05" db="EMBL/GenBank/DDBJ databases">
        <title>Microbial solvent formation.</title>
        <authorList>
            <person name="Poehlein A."/>
            <person name="Montoya Solano J.D."/>
            <person name="Flitsch S."/>
            <person name="Krabben P."/>
            <person name="Duerre P."/>
            <person name="Daniel R."/>
        </authorList>
    </citation>
    <scope>NUCLEOTIDE SEQUENCE [LARGE SCALE GENOMIC DNA]</scope>
    <source>
        <strain evidence="6 7">L1-8</strain>
    </source>
</reference>
<evidence type="ECO:0000256" key="3">
    <source>
        <dbReference type="ARBA" id="ARBA00023125"/>
    </source>
</evidence>